<proteinExistence type="predicted"/>
<keyword evidence="2" id="KW-1185">Reference proteome</keyword>
<dbReference type="AlphaFoldDB" id="A0AAN7PRC4"/>
<dbReference type="Proteomes" id="UP001353858">
    <property type="component" value="Unassembled WGS sequence"/>
</dbReference>
<reference evidence="2" key="1">
    <citation type="submission" date="2023-01" db="EMBL/GenBank/DDBJ databases">
        <title>Key to firefly adult light organ development and bioluminescence: homeobox transcription factors regulate luciferase expression and transportation to peroxisome.</title>
        <authorList>
            <person name="Fu X."/>
        </authorList>
    </citation>
    <scope>NUCLEOTIDE SEQUENCE [LARGE SCALE GENOMIC DNA]</scope>
</reference>
<sequence length="150" mass="16860">MLQFKLLNLLPEIDLDITPNPIACNTYNTGDVTLRANSEVDGLPVSTKEELHQLNTNLDDTDVMTAMCSSLQIVAGKDTIDTTKKVLRRNNKNCFANYKNILKLIMVAVRKNSFIRSATQQEVESAIKVWLRNAHDRNGGRKARSQNSNK</sequence>
<accession>A0AAN7PRC4</accession>
<evidence type="ECO:0000313" key="2">
    <source>
        <dbReference type="Proteomes" id="UP001353858"/>
    </source>
</evidence>
<gene>
    <name evidence="1" type="ORF">RN001_014059</name>
</gene>
<evidence type="ECO:0000313" key="1">
    <source>
        <dbReference type="EMBL" id="KAK4874699.1"/>
    </source>
</evidence>
<organism evidence="1 2">
    <name type="scientific">Aquatica leii</name>
    <dbReference type="NCBI Taxonomy" id="1421715"/>
    <lineage>
        <taxon>Eukaryota</taxon>
        <taxon>Metazoa</taxon>
        <taxon>Ecdysozoa</taxon>
        <taxon>Arthropoda</taxon>
        <taxon>Hexapoda</taxon>
        <taxon>Insecta</taxon>
        <taxon>Pterygota</taxon>
        <taxon>Neoptera</taxon>
        <taxon>Endopterygota</taxon>
        <taxon>Coleoptera</taxon>
        <taxon>Polyphaga</taxon>
        <taxon>Elateriformia</taxon>
        <taxon>Elateroidea</taxon>
        <taxon>Lampyridae</taxon>
        <taxon>Luciolinae</taxon>
        <taxon>Aquatica</taxon>
    </lineage>
</organism>
<comment type="caution">
    <text evidence="1">The sequence shown here is derived from an EMBL/GenBank/DDBJ whole genome shotgun (WGS) entry which is preliminary data.</text>
</comment>
<protein>
    <recommendedName>
        <fullName evidence="3">DUF4806 domain-containing protein</fullName>
    </recommendedName>
</protein>
<evidence type="ECO:0008006" key="3">
    <source>
        <dbReference type="Google" id="ProtNLM"/>
    </source>
</evidence>
<name>A0AAN7PRC4_9COLE</name>
<dbReference type="EMBL" id="JARPUR010000006">
    <property type="protein sequence ID" value="KAK4874699.1"/>
    <property type="molecule type" value="Genomic_DNA"/>
</dbReference>